<comment type="caution">
    <text evidence="3">The sequence shown here is derived from an EMBL/GenBank/DDBJ whole genome shotgun (WGS) entry which is preliminary data.</text>
</comment>
<feature type="transmembrane region" description="Helical" evidence="2">
    <location>
        <begin position="278"/>
        <end position="299"/>
    </location>
</feature>
<keyword evidence="2" id="KW-0472">Membrane</keyword>
<feature type="transmembrane region" description="Helical" evidence="2">
    <location>
        <begin position="412"/>
        <end position="433"/>
    </location>
</feature>
<name>A0ABT2GF85_9MICO</name>
<keyword evidence="4" id="KW-1185">Reference proteome</keyword>
<dbReference type="Proteomes" id="UP001165580">
    <property type="component" value="Unassembled WGS sequence"/>
</dbReference>
<evidence type="ECO:0000313" key="4">
    <source>
        <dbReference type="Proteomes" id="UP001165580"/>
    </source>
</evidence>
<dbReference type="EMBL" id="JANTEZ010000001">
    <property type="protein sequence ID" value="MCS5713554.1"/>
    <property type="molecule type" value="Genomic_DNA"/>
</dbReference>
<feature type="transmembrane region" description="Helical" evidence="2">
    <location>
        <begin position="386"/>
        <end position="406"/>
    </location>
</feature>
<organism evidence="3 4">
    <name type="scientific">Herbiconiux gentiana</name>
    <dbReference type="NCBI Taxonomy" id="2970912"/>
    <lineage>
        <taxon>Bacteria</taxon>
        <taxon>Bacillati</taxon>
        <taxon>Actinomycetota</taxon>
        <taxon>Actinomycetes</taxon>
        <taxon>Micrococcales</taxon>
        <taxon>Microbacteriaceae</taxon>
        <taxon>Herbiconiux</taxon>
    </lineage>
</organism>
<accession>A0ABT2GF85</accession>
<evidence type="ECO:0000256" key="2">
    <source>
        <dbReference type="SAM" id="Phobius"/>
    </source>
</evidence>
<proteinExistence type="predicted"/>
<feature type="transmembrane region" description="Helical" evidence="2">
    <location>
        <begin position="55"/>
        <end position="76"/>
    </location>
</feature>
<keyword evidence="2" id="KW-1133">Transmembrane helix</keyword>
<feature type="transmembrane region" description="Helical" evidence="2">
    <location>
        <begin position="315"/>
        <end position="337"/>
    </location>
</feature>
<sequence length="461" mass="49354">MTTSTRGGTVRIGGSPGLRSWKLVLGVTGFGSLALAALPAAGYDALGLGEWSWPLGFLSVLVVLAGGILLGLHLAYGGIVWHPDERVAVLRGRRVPIDTITEAWRSLSSNGTASYLTYRFVSTDGPSVRVLVAGNPMKGLDDTGLQQLARFVAALPLVVPDARPAPAGDASALSDRQRAAAVTLTTGGGKSRVGREMLLDELRAAVAPTEAGDPATAAPDDDSAAYLPPASARRRRPEGETLSAREVERLVRDWDADDRDAARMLAEEPTRARPLRRLFFWLMIASLGVAVAVIILAIADEQLNGVLLDANGEDLIVLFIVGPGLLGLLFYIAWCAAADAHLRSVRRLGERWLDERAQEDPEVRQRGLATPLLAGWAVSVQRLRTVLAFLICLVGFFVMIAAIFFFTEEAVLGGVVALGVGLVLEVVAVLMFLRVQRQKRADAEQLVLLGGWRVLPPAIED</sequence>
<evidence type="ECO:0000313" key="3">
    <source>
        <dbReference type="EMBL" id="MCS5713554.1"/>
    </source>
</evidence>
<dbReference type="RefSeq" id="WP_259485084.1">
    <property type="nucleotide sequence ID" value="NZ_JANTEZ010000001.1"/>
</dbReference>
<reference evidence="3" key="1">
    <citation type="submission" date="2022-08" db="EMBL/GenBank/DDBJ databases">
        <authorList>
            <person name="Deng Y."/>
            <person name="Han X.-F."/>
            <person name="Zhang Y.-Q."/>
        </authorList>
    </citation>
    <scope>NUCLEOTIDE SEQUENCE</scope>
    <source>
        <strain evidence="3">CPCC 205716</strain>
    </source>
</reference>
<protein>
    <submittedName>
        <fullName evidence="3">Uncharacterized protein</fullName>
    </submittedName>
</protein>
<evidence type="ECO:0000256" key="1">
    <source>
        <dbReference type="SAM" id="MobiDB-lite"/>
    </source>
</evidence>
<keyword evidence="2" id="KW-0812">Transmembrane</keyword>
<feature type="region of interest" description="Disordered" evidence="1">
    <location>
        <begin position="210"/>
        <end position="241"/>
    </location>
</feature>
<feature type="transmembrane region" description="Helical" evidence="2">
    <location>
        <begin position="21"/>
        <end position="43"/>
    </location>
</feature>
<gene>
    <name evidence="3" type="ORF">NVV95_03180</name>
</gene>